<proteinExistence type="predicted"/>
<dbReference type="Gene3D" id="1.20.1050.10">
    <property type="match status" value="1"/>
</dbReference>
<protein>
    <submittedName>
        <fullName evidence="2">Glutathione binding-like protein</fullName>
    </submittedName>
</protein>
<dbReference type="SUPFAM" id="SSF47616">
    <property type="entry name" value="GST C-terminal domain-like"/>
    <property type="match status" value="1"/>
</dbReference>
<dbReference type="InterPro" id="IPR036282">
    <property type="entry name" value="Glutathione-S-Trfase_C_sf"/>
</dbReference>
<dbReference type="EMBL" id="JAYMRV010000013">
    <property type="protein sequence ID" value="MEM5425987.1"/>
    <property type="molecule type" value="Genomic_DNA"/>
</dbReference>
<evidence type="ECO:0000259" key="1">
    <source>
        <dbReference type="PROSITE" id="PS50405"/>
    </source>
</evidence>
<organism evidence="2 3">
    <name type="scientific">Paraburkholderia ferrariae</name>
    <dbReference type="NCBI Taxonomy" id="386056"/>
    <lineage>
        <taxon>Bacteria</taxon>
        <taxon>Pseudomonadati</taxon>
        <taxon>Pseudomonadota</taxon>
        <taxon>Betaproteobacteria</taxon>
        <taxon>Burkholderiales</taxon>
        <taxon>Burkholderiaceae</taxon>
        <taxon>Paraburkholderia</taxon>
    </lineage>
</organism>
<feature type="domain" description="GST C-terminal" evidence="1">
    <location>
        <begin position="34"/>
        <end position="161"/>
    </location>
</feature>
<dbReference type="Proteomes" id="UP001489897">
    <property type="component" value="Unassembled WGS sequence"/>
</dbReference>
<reference evidence="2 3" key="1">
    <citation type="submission" date="2024-01" db="EMBL/GenBank/DDBJ databases">
        <title>The diversity of rhizobia nodulating Mimosa spp. in eleven states of Brazil covering several biomes is determined by host plant, location, and edaphic factors.</title>
        <authorList>
            <person name="Rouws L."/>
            <person name="Barauna A."/>
            <person name="Beukes C."/>
            <person name="De Faria S.M."/>
            <person name="Gross E."/>
            <person name="Dos Reis Junior F.B."/>
            <person name="Simon M."/>
            <person name="Maluk M."/>
            <person name="Odee D.W."/>
            <person name="Kenicer G."/>
            <person name="Young J.P.W."/>
            <person name="Reis V.M."/>
            <person name="Zilli J."/>
            <person name="James E.K."/>
        </authorList>
    </citation>
    <scope>NUCLEOTIDE SEQUENCE [LARGE SCALE GENOMIC DNA]</scope>
    <source>
        <strain evidence="2 3">JPY167</strain>
    </source>
</reference>
<dbReference type="InterPro" id="IPR004046">
    <property type="entry name" value="GST_C"/>
</dbReference>
<name>A0ABU9S2C5_9BURK</name>
<gene>
    <name evidence="2" type="ORF">VSR73_33670</name>
</gene>
<dbReference type="PROSITE" id="PS50405">
    <property type="entry name" value="GST_CTER"/>
    <property type="match status" value="1"/>
</dbReference>
<keyword evidence="3" id="KW-1185">Reference proteome</keyword>
<comment type="caution">
    <text evidence="2">The sequence shown here is derived from an EMBL/GenBank/DDBJ whole genome shotgun (WGS) entry which is preliminary data.</text>
</comment>
<dbReference type="PANTHER" id="PTHR44051">
    <property type="entry name" value="GLUTATHIONE S-TRANSFERASE-RELATED"/>
    <property type="match status" value="1"/>
</dbReference>
<dbReference type="RefSeq" id="WP_342949780.1">
    <property type="nucleotide sequence ID" value="NZ_JAYMRV010000013.1"/>
</dbReference>
<sequence length="161" mass="17805">MQTKYRLRVGLSRSAFSPATRPPLSEGTAFLPSERFGRAKVAQWLSFEQYYIEPVIGSLRFWTLTGRLKRNAAMVPDKQETATKALRALDRSLTDATFLVGDGLSIADISIYAYTHLAGDIGIDLPAYRALAAWLSRVAAEIGPNTPVHPYTIDPHAIVRD</sequence>
<dbReference type="PANTHER" id="PTHR44051:SF2">
    <property type="entry name" value="HYPOTHETICAL GLUTATHIONE S-TRANSFERASE LIKE PROTEIN"/>
    <property type="match status" value="1"/>
</dbReference>
<dbReference type="Pfam" id="PF00043">
    <property type="entry name" value="GST_C"/>
    <property type="match status" value="1"/>
</dbReference>
<accession>A0ABU9S2C5</accession>
<evidence type="ECO:0000313" key="3">
    <source>
        <dbReference type="Proteomes" id="UP001489897"/>
    </source>
</evidence>
<dbReference type="InterPro" id="IPR010987">
    <property type="entry name" value="Glutathione-S-Trfase_C-like"/>
</dbReference>
<evidence type="ECO:0000313" key="2">
    <source>
        <dbReference type="EMBL" id="MEM5425987.1"/>
    </source>
</evidence>